<organism evidence="2 3">
    <name type="scientific">Acrasis kona</name>
    <dbReference type="NCBI Taxonomy" id="1008807"/>
    <lineage>
        <taxon>Eukaryota</taxon>
        <taxon>Discoba</taxon>
        <taxon>Heterolobosea</taxon>
        <taxon>Tetramitia</taxon>
        <taxon>Eutetramitia</taxon>
        <taxon>Acrasidae</taxon>
        <taxon>Acrasis</taxon>
    </lineage>
</organism>
<evidence type="ECO:0000259" key="1">
    <source>
        <dbReference type="PROSITE" id="PS50048"/>
    </source>
</evidence>
<dbReference type="Proteomes" id="UP001431209">
    <property type="component" value="Unassembled WGS sequence"/>
</dbReference>
<keyword evidence="3" id="KW-1185">Reference proteome</keyword>
<dbReference type="PROSITE" id="PS50048">
    <property type="entry name" value="ZN2_CY6_FUNGAL_2"/>
    <property type="match status" value="1"/>
</dbReference>
<protein>
    <recommendedName>
        <fullName evidence="1">Zn(2)-C6 fungal-type domain-containing protein</fullName>
    </recommendedName>
</protein>
<dbReference type="EMBL" id="JAOPGA020000506">
    <property type="protein sequence ID" value="KAL0479145.1"/>
    <property type="molecule type" value="Genomic_DNA"/>
</dbReference>
<comment type="caution">
    <text evidence="2">The sequence shown here is derived from an EMBL/GenBank/DDBJ whole genome shotgun (WGS) entry which is preliminary data.</text>
</comment>
<reference evidence="2 3" key="1">
    <citation type="submission" date="2024-03" db="EMBL/GenBank/DDBJ databases">
        <title>The Acrasis kona genome and developmental transcriptomes reveal deep origins of eukaryotic multicellular pathways.</title>
        <authorList>
            <person name="Sheikh S."/>
            <person name="Fu C.-J."/>
            <person name="Brown M.W."/>
            <person name="Baldauf S.L."/>
        </authorList>
    </citation>
    <scope>NUCLEOTIDE SEQUENCE [LARGE SCALE GENOMIC DNA]</scope>
    <source>
        <strain evidence="2 3">ATCC MYA-3509</strain>
    </source>
</reference>
<dbReference type="GO" id="GO:0000981">
    <property type="term" value="F:DNA-binding transcription factor activity, RNA polymerase II-specific"/>
    <property type="evidence" value="ECO:0007669"/>
    <property type="project" value="InterPro"/>
</dbReference>
<name>A0AAW2YQP7_9EUKA</name>
<gene>
    <name evidence="2" type="ORF">AKO1_007985</name>
</gene>
<dbReference type="Pfam" id="PF00172">
    <property type="entry name" value="Zn_clus"/>
    <property type="match status" value="1"/>
</dbReference>
<accession>A0AAW2YQP7</accession>
<evidence type="ECO:0000313" key="2">
    <source>
        <dbReference type="EMBL" id="KAL0479145.1"/>
    </source>
</evidence>
<evidence type="ECO:0000313" key="3">
    <source>
        <dbReference type="Proteomes" id="UP001431209"/>
    </source>
</evidence>
<dbReference type="SMART" id="SM00066">
    <property type="entry name" value="GAL4"/>
    <property type="match status" value="1"/>
</dbReference>
<dbReference type="InterPro" id="IPR001138">
    <property type="entry name" value="Zn2Cys6_DnaBD"/>
</dbReference>
<dbReference type="AlphaFoldDB" id="A0AAW2YQP7"/>
<dbReference type="InterPro" id="IPR036864">
    <property type="entry name" value="Zn2-C6_fun-type_DNA-bd_sf"/>
</dbReference>
<dbReference type="CDD" id="cd00067">
    <property type="entry name" value="GAL4"/>
    <property type="match status" value="1"/>
</dbReference>
<dbReference type="SUPFAM" id="SSF57701">
    <property type="entry name" value="Zn2/Cys6 DNA-binding domain"/>
    <property type="match status" value="1"/>
</dbReference>
<proteinExistence type="predicted"/>
<feature type="domain" description="Zn(2)-C6 fungal-type" evidence="1">
    <location>
        <begin position="12"/>
        <end position="42"/>
    </location>
</feature>
<sequence length="639" mass="73465">MSSPSQNVSPFSCLTCRTSHRKCDRALPCCGECTKKGKQCVWEAPGKRGRKGFKDKLASNTLARSETLSDVEFEREQIHSTDKSNILSQLLQYNPMIQRLINVLPLIPPSSSESIIQQIIHEHGEGEQLSTSQTAEAAFVNLLLSSTFANNGCVTTARYFYDRGIQILGENYLCVDIADYLTACCASMQCEFTLSDNDLTTSKTCLQKIWQYLQAVNQSPVQMSPTVAVRHKFLLHRCCTYASIMSNKVDSLMLIKLLIKINFLDFQYFYPDRPFDDSYIKFIDALDLDLLNGTHNEKISLDTLSQCFEFFKKNERNFLAHGLEFASHAYRIDYLRSNGRLLDYEILESANFIAKCPHLEEDAVGTLPIWHMPLITAAQVHMQYYEIANTEQEKANTVTHLTIELKALRTMYKNHKILREQLEEIIQKISFIVNMHESKNAKVPATAPYSFERTLDNFKNTVMKKSGSPVPHMTNNSPRQQQQMPSHFMSTMQPHTLNMIQQPSVTHVQVINAAQLQQPQQCVYTTQMLPQYVSVGNVAPVQFASNVNGPQVQQYHYLNLNQQQYIQQQYQQLMGVQQQQHRQFIGAQVQQQQQMQQMQQMQQQMYNNFQRQQPMQGHSDEHFEDDFETFIDDLFGGTQ</sequence>
<dbReference type="GO" id="GO:0008270">
    <property type="term" value="F:zinc ion binding"/>
    <property type="evidence" value="ECO:0007669"/>
    <property type="project" value="InterPro"/>
</dbReference>
<dbReference type="PROSITE" id="PS00463">
    <property type="entry name" value="ZN2_CY6_FUNGAL_1"/>
    <property type="match status" value="1"/>
</dbReference>
<dbReference type="Gene3D" id="4.10.240.10">
    <property type="entry name" value="Zn(2)-C6 fungal-type DNA-binding domain"/>
    <property type="match status" value="1"/>
</dbReference>